<name>A0A9W6M609_9MICO</name>
<evidence type="ECO:0000313" key="1">
    <source>
        <dbReference type="EMBL" id="GLJ95969.1"/>
    </source>
</evidence>
<reference evidence="1" key="2">
    <citation type="submission" date="2023-01" db="EMBL/GenBank/DDBJ databases">
        <authorList>
            <person name="Sun Q."/>
            <person name="Evtushenko L."/>
        </authorList>
    </citation>
    <scope>NUCLEOTIDE SEQUENCE</scope>
    <source>
        <strain evidence="1">VKM Ac-1940</strain>
    </source>
</reference>
<evidence type="ECO:0000313" key="2">
    <source>
        <dbReference type="Proteomes" id="UP001142291"/>
    </source>
</evidence>
<proteinExistence type="predicted"/>
<dbReference type="EMBL" id="BSER01000009">
    <property type="protein sequence ID" value="GLJ95969.1"/>
    <property type="molecule type" value="Genomic_DNA"/>
</dbReference>
<reference evidence="1" key="1">
    <citation type="journal article" date="2014" name="Int. J. Syst. Evol. Microbiol.">
        <title>Complete genome sequence of Corynebacterium casei LMG S-19264T (=DSM 44701T), isolated from a smear-ripened cheese.</title>
        <authorList>
            <consortium name="US DOE Joint Genome Institute (JGI-PGF)"/>
            <person name="Walter F."/>
            <person name="Albersmeier A."/>
            <person name="Kalinowski J."/>
            <person name="Ruckert C."/>
        </authorList>
    </citation>
    <scope>NUCLEOTIDE SEQUENCE</scope>
    <source>
        <strain evidence="1">VKM Ac-1940</strain>
    </source>
</reference>
<keyword evidence="2" id="KW-1185">Reference proteome</keyword>
<dbReference type="Proteomes" id="UP001142291">
    <property type="component" value="Unassembled WGS sequence"/>
</dbReference>
<organism evidence="1 2">
    <name type="scientific">Microbacterium dextranolyticum</name>
    <dbReference type="NCBI Taxonomy" id="36806"/>
    <lineage>
        <taxon>Bacteria</taxon>
        <taxon>Bacillati</taxon>
        <taxon>Actinomycetota</taxon>
        <taxon>Actinomycetes</taxon>
        <taxon>Micrococcales</taxon>
        <taxon>Microbacteriaceae</taxon>
        <taxon>Microbacterium</taxon>
    </lineage>
</organism>
<dbReference type="RefSeq" id="WP_204963584.1">
    <property type="nucleotide sequence ID" value="NZ_BAAAUR010000001.1"/>
</dbReference>
<gene>
    <name evidence="1" type="ORF">GCM10017591_20320</name>
</gene>
<comment type="caution">
    <text evidence="1">The sequence shown here is derived from an EMBL/GenBank/DDBJ whole genome shotgun (WGS) entry which is preliminary data.</text>
</comment>
<sequence>MTEQSTSITGRRVRVFPASSGGWAPISGVVLAEDDITILVEDTERQRQSVIPFTAIGRIELGSHVKGAAA</sequence>
<dbReference type="AlphaFoldDB" id="A0A9W6M609"/>
<accession>A0A9W6M609</accession>
<protein>
    <submittedName>
        <fullName evidence="1">Uncharacterized protein</fullName>
    </submittedName>
</protein>